<dbReference type="PANTHER" id="PTHR10472">
    <property type="entry name" value="D-TYROSYL-TRNA TYR DEACYLASE"/>
    <property type="match status" value="1"/>
</dbReference>
<dbReference type="GO" id="GO:0043908">
    <property type="term" value="F:Ser(Gly)-tRNA(Ala) hydrolase activity"/>
    <property type="evidence" value="ECO:0007669"/>
    <property type="project" value="UniProtKB-UniRule"/>
</dbReference>
<comment type="similarity">
    <text evidence="1 2">Belongs to the DTD family.</text>
</comment>
<dbReference type="GO" id="GO:0051500">
    <property type="term" value="F:D-tyrosyl-tRNA(Tyr) deacylase activity"/>
    <property type="evidence" value="ECO:0007669"/>
    <property type="project" value="TreeGrafter"/>
</dbReference>
<dbReference type="Proteomes" id="UP000244225">
    <property type="component" value="Unassembled WGS sequence"/>
</dbReference>
<comment type="subcellular location">
    <subcellularLocation>
        <location evidence="2">Cytoplasm</location>
    </subcellularLocation>
</comment>
<dbReference type="OrthoDB" id="9801395at2"/>
<dbReference type="GO" id="GO:0106026">
    <property type="term" value="F:Gly-tRNA(Ala) deacylase activity"/>
    <property type="evidence" value="ECO:0007669"/>
    <property type="project" value="UniProtKB-UniRule"/>
</dbReference>
<comment type="function">
    <text evidence="2">An aminoacyl-tRNA editing enzyme that deacylates mischarged D-aminoacyl-tRNAs. Also deacylates mischarged glycyl-tRNA(Ala), protecting cells against glycine mischarging by AlaRS. Acts via tRNA-based rather than protein-based catalysis; rejects L-amino acids rather than detecting D-amino acids in the active site. By recycling D-aminoacyl-tRNA to D-amino acids and free tRNA molecules, this enzyme counteracts the toxicity associated with the formation of D-aminoacyl-tRNA entities in vivo and helps enforce protein L-homochirality.</text>
</comment>
<evidence type="ECO:0000256" key="1">
    <source>
        <dbReference type="ARBA" id="ARBA00009673"/>
    </source>
</evidence>
<keyword evidence="2" id="KW-0963">Cytoplasm</keyword>
<dbReference type="HAMAP" id="MF_00518">
    <property type="entry name" value="Deacylase_Dtd"/>
    <property type="match status" value="1"/>
</dbReference>
<keyword evidence="4" id="KW-1185">Reference proteome</keyword>
<gene>
    <name evidence="2" type="primary">dtd</name>
    <name evidence="3" type="ORF">C8N40_104206</name>
</gene>
<evidence type="ECO:0000256" key="2">
    <source>
        <dbReference type="HAMAP-Rule" id="MF_00518"/>
    </source>
</evidence>
<protein>
    <recommendedName>
        <fullName evidence="2">D-aminoacyl-tRNA deacylase</fullName>
        <shortName evidence="2">DTD</shortName>
        <ecNumber evidence="2">3.1.1.96</ecNumber>
    </recommendedName>
    <alternativeName>
        <fullName evidence="2">Gly-tRNA(Ala) deacylase</fullName>
        <ecNumber evidence="2">3.1.1.-</ecNumber>
    </alternativeName>
</protein>
<comment type="caution">
    <text evidence="3">The sequence shown here is derived from an EMBL/GenBank/DDBJ whole genome shotgun (WGS) entry which is preliminary data.</text>
</comment>
<dbReference type="InterPro" id="IPR023509">
    <property type="entry name" value="DTD-like_sf"/>
</dbReference>
<sequence length="152" mass="16419">MRIVIQRVTQAAVRIEGATKGEIGLGLLLLAGFSADDTEEDLKWMAGKVAALRIFSDAEGKMNLSIKDVDGEALVISQFTLYASTKKGNRPSYINAAPPAVSIPLYERFVQLMEEALGKPVQTGAFGADMKVSLLNDGPVTIVMDTKQKDLF</sequence>
<dbReference type="Pfam" id="PF02580">
    <property type="entry name" value="Tyr_Deacylase"/>
    <property type="match status" value="1"/>
</dbReference>
<keyword evidence="2" id="KW-0378">Hydrolase</keyword>
<keyword evidence="2" id="KW-0820">tRNA-binding</keyword>
<dbReference type="EMBL" id="QBKI01000004">
    <property type="protein sequence ID" value="PTX19474.1"/>
    <property type="molecule type" value="Genomic_DNA"/>
</dbReference>
<dbReference type="Gene3D" id="3.50.80.10">
    <property type="entry name" value="D-tyrosyl-tRNA(Tyr) deacylase"/>
    <property type="match status" value="1"/>
</dbReference>
<dbReference type="EC" id="3.1.1.96" evidence="2"/>
<dbReference type="InterPro" id="IPR003732">
    <property type="entry name" value="Daa-tRNA_deacyls_DTD"/>
</dbReference>
<comment type="catalytic activity">
    <reaction evidence="2">
        <text>a D-aminoacyl-tRNA + H2O = a tRNA + a D-alpha-amino acid + H(+)</text>
        <dbReference type="Rhea" id="RHEA:13953"/>
        <dbReference type="Rhea" id="RHEA-COMP:10123"/>
        <dbReference type="Rhea" id="RHEA-COMP:10124"/>
        <dbReference type="ChEBI" id="CHEBI:15377"/>
        <dbReference type="ChEBI" id="CHEBI:15378"/>
        <dbReference type="ChEBI" id="CHEBI:59871"/>
        <dbReference type="ChEBI" id="CHEBI:78442"/>
        <dbReference type="ChEBI" id="CHEBI:79333"/>
        <dbReference type="EC" id="3.1.1.96"/>
    </reaction>
</comment>
<comment type="subunit">
    <text evidence="2">Homodimer.</text>
</comment>
<dbReference type="SUPFAM" id="SSF69500">
    <property type="entry name" value="DTD-like"/>
    <property type="match status" value="1"/>
</dbReference>
<evidence type="ECO:0000313" key="4">
    <source>
        <dbReference type="Proteomes" id="UP000244225"/>
    </source>
</evidence>
<feature type="short sequence motif" description="Gly-cisPro motif, important for rejection of L-amino acids" evidence="2">
    <location>
        <begin position="138"/>
        <end position="139"/>
    </location>
</feature>
<dbReference type="GO" id="GO:0005737">
    <property type="term" value="C:cytoplasm"/>
    <property type="evidence" value="ECO:0007669"/>
    <property type="project" value="UniProtKB-SubCell"/>
</dbReference>
<evidence type="ECO:0000313" key="3">
    <source>
        <dbReference type="EMBL" id="PTX19474.1"/>
    </source>
</evidence>
<accession>A0A2T5YJI5</accession>
<dbReference type="AlphaFoldDB" id="A0A2T5YJI5"/>
<comment type="catalytic activity">
    <reaction evidence="2">
        <text>glycyl-tRNA(Ala) + H2O = tRNA(Ala) + glycine + H(+)</text>
        <dbReference type="Rhea" id="RHEA:53744"/>
        <dbReference type="Rhea" id="RHEA-COMP:9657"/>
        <dbReference type="Rhea" id="RHEA-COMP:13640"/>
        <dbReference type="ChEBI" id="CHEBI:15377"/>
        <dbReference type="ChEBI" id="CHEBI:15378"/>
        <dbReference type="ChEBI" id="CHEBI:57305"/>
        <dbReference type="ChEBI" id="CHEBI:78442"/>
        <dbReference type="ChEBI" id="CHEBI:78522"/>
    </reaction>
</comment>
<reference evidence="3 4" key="1">
    <citation type="submission" date="2018-04" db="EMBL/GenBank/DDBJ databases">
        <title>Genomic Encyclopedia of Archaeal and Bacterial Type Strains, Phase II (KMG-II): from individual species to whole genera.</title>
        <authorList>
            <person name="Goeker M."/>
        </authorList>
    </citation>
    <scope>NUCLEOTIDE SEQUENCE [LARGE SCALE GENOMIC DNA]</scope>
    <source>
        <strain evidence="3 4">DSM 100162</strain>
    </source>
</reference>
<dbReference type="GO" id="GO:0019478">
    <property type="term" value="P:D-amino acid catabolic process"/>
    <property type="evidence" value="ECO:0007669"/>
    <property type="project" value="UniProtKB-UniRule"/>
</dbReference>
<organism evidence="3 4">
    <name type="scientific">Pontibacter mucosus</name>
    <dbReference type="NCBI Taxonomy" id="1649266"/>
    <lineage>
        <taxon>Bacteria</taxon>
        <taxon>Pseudomonadati</taxon>
        <taxon>Bacteroidota</taxon>
        <taxon>Cytophagia</taxon>
        <taxon>Cytophagales</taxon>
        <taxon>Hymenobacteraceae</taxon>
        <taxon>Pontibacter</taxon>
    </lineage>
</organism>
<comment type="domain">
    <text evidence="2">A Gly-cisPro motif from one monomer fits into the active site of the other monomer to allow specific chiral rejection of L-amino acids.</text>
</comment>
<keyword evidence="2" id="KW-0694">RNA-binding</keyword>
<proteinExistence type="inferred from homology"/>
<name>A0A2T5YJI5_9BACT</name>
<dbReference type="RefSeq" id="WP_108211586.1">
    <property type="nucleotide sequence ID" value="NZ_QBKI01000004.1"/>
</dbReference>
<dbReference type="NCBIfam" id="TIGR00256">
    <property type="entry name" value="D-aminoacyl-tRNA deacylase"/>
    <property type="match status" value="1"/>
</dbReference>
<dbReference type="FunFam" id="3.50.80.10:FF:000001">
    <property type="entry name" value="D-aminoacyl-tRNA deacylase"/>
    <property type="match status" value="1"/>
</dbReference>
<dbReference type="GO" id="GO:0000049">
    <property type="term" value="F:tRNA binding"/>
    <property type="evidence" value="ECO:0007669"/>
    <property type="project" value="UniProtKB-UniRule"/>
</dbReference>
<dbReference type="EC" id="3.1.1.-" evidence="2"/>
<dbReference type="PANTHER" id="PTHR10472:SF5">
    <property type="entry name" value="D-AMINOACYL-TRNA DEACYLASE 1"/>
    <property type="match status" value="1"/>
</dbReference>